<feature type="domain" description="Aminoglycoside phosphotransferase" evidence="4">
    <location>
        <begin position="13"/>
        <end position="76"/>
    </location>
</feature>
<evidence type="ECO:0000259" key="4">
    <source>
        <dbReference type="Pfam" id="PF01636"/>
    </source>
</evidence>
<dbReference type="InterPro" id="IPR011009">
    <property type="entry name" value="Kinase-like_dom_sf"/>
</dbReference>
<dbReference type="EMBL" id="AP024427">
    <property type="protein sequence ID" value="BCR96801.1"/>
    <property type="molecule type" value="Genomic_DNA"/>
</dbReference>
<dbReference type="PROSITE" id="PS00109">
    <property type="entry name" value="PROTEIN_KINASE_TYR"/>
    <property type="match status" value="1"/>
</dbReference>
<dbReference type="Pfam" id="PF01636">
    <property type="entry name" value="APH"/>
    <property type="match status" value="1"/>
</dbReference>
<accession>A0A7R7ZX54</accession>
<sequence>MEGALHESVPEVVRRLLRRRMPPATPWYTFTHGDLSYRNIMVKDGCVTRIIDWEKAAYMPLWCESLCVSFSGCEEDEAWKMLLRNCMPGYDAAYSFWHQYHYLCLDPNICGRHLIDEAEREARMNE</sequence>
<organism evidence="5 6">
    <name type="scientific">Aspergillus kawachii</name>
    <name type="common">White koji mold</name>
    <name type="synonym">Aspergillus awamori var. kawachi</name>
    <dbReference type="NCBI Taxonomy" id="1069201"/>
    <lineage>
        <taxon>Eukaryota</taxon>
        <taxon>Fungi</taxon>
        <taxon>Dikarya</taxon>
        <taxon>Ascomycota</taxon>
        <taxon>Pezizomycotina</taxon>
        <taxon>Eurotiomycetes</taxon>
        <taxon>Eurotiomycetidae</taxon>
        <taxon>Eurotiales</taxon>
        <taxon>Aspergillaceae</taxon>
        <taxon>Aspergillus</taxon>
        <taxon>Aspergillus subgen. Circumdati</taxon>
    </lineage>
</organism>
<evidence type="ECO:0000256" key="3">
    <source>
        <dbReference type="ARBA" id="ARBA00048679"/>
    </source>
</evidence>
<dbReference type="GO" id="GO:0004674">
    <property type="term" value="F:protein serine/threonine kinase activity"/>
    <property type="evidence" value="ECO:0007669"/>
    <property type="project" value="UniProtKB-EC"/>
</dbReference>
<dbReference type="SUPFAM" id="SSF56112">
    <property type="entry name" value="Protein kinase-like (PK-like)"/>
    <property type="match status" value="1"/>
</dbReference>
<reference evidence="5" key="1">
    <citation type="submission" date="2021-01" db="EMBL/GenBank/DDBJ databases">
        <authorList>
            <consortium name="Aspergillus luchuensis mut. kawachii IFO 4304 genome sequencing consortium"/>
            <person name="Kazuki M."/>
            <person name="Futagami T."/>
        </authorList>
    </citation>
    <scope>NUCLEOTIDE SEQUENCE</scope>
    <source>
        <strain evidence="5">IFO 4308</strain>
    </source>
</reference>
<dbReference type="EC" id="2.7.11.1" evidence="1"/>
<dbReference type="GeneID" id="64958126"/>
<evidence type="ECO:0000313" key="5">
    <source>
        <dbReference type="EMBL" id="BCR96801.1"/>
    </source>
</evidence>
<name>A0A7R7ZX54_ASPKA</name>
<protein>
    <recommendedName>
        <fullName evidence="1">non-specific serine/threonine protein kinase</fullName>
        <ecNumber evidence="1">2.7.11.1</ecNumber>
    </recommendedName>
</protein>
<gene>
    <name evidence="5" type="ORF">AKAW2_30120S</name>
</gene>
<proteinExistence type="predicted"/>
<dbReference type="Proteomes" id="UP000661280">
    <property type="component" value="Chromosome 3"/>
</dbReference>
<comment type="catalytic activity">
    <reaction evidence="3">
        <text>L-seryl-[protein] + ATP = O-phospho-L-seryl-[protein] + ADP + H(+)</text>
        <dbReference type="Rhea" id="RHEA:17989"/>
        <dbReference type="Rhea" id="RHEA-COMP:9863"/>
        <dbReference type="Rhea" id="RHEA-COMP:11604"/>
        <dbReference type="ChEBI" id="CHEBI:15378"/>
        <dbReference type="ChEBI" id="CHEBI:29999"/>
        <dbReference type="ChEBI" id="CHEBI:30616"/>
        <dbReference type="ChEBI" id="CHEBI:83421"/>
        <dbReference type="ChEBI" id="CHEBI:456216"/>
        <dbReference type="EC" id="2.7.11.1"/>
    </reaction>
</comment>
<dbReference type="InterPro" id="IPR002575">
    <property type="entry name" value="Aminoglycoside_PTrfase"/>
</dbReference>
<dbReference type="RefSeq" id="XP_041540567.1">
    <property type="nucleotide sequence ID" value="XM_041686598.1"/>
</dbReference>
<comment type="catalytic activity">
    <reaction evidence="2">
        <text>L-threonyl-[protein] + ATP = O-phospho-L-threonyl-[protein] + ADP + H(+)</text>
        <dbReference type="Rhea" id="RHEA:46608"/>
        <dbReference type="Rhea" id="RHEA-COMP:11060"/>
        <dbReference type="Rhea" id="RHEA-COMP:11605"/>
        <dbReference type="ChEBI" id="CHEBI:15378"/>
        <dbReference type="ChEBI" id="CHEBI:30013"/>
        <dbReference type="ChEBI" id="CHEBI:30616"/>
        <dbReference type="ChEBI" id="CHEBI:61977"/>
        <dbReference type="ChEBI" id="CHEBI:456216"/>
        <dbReference type="EC" id="2.7.11.1"/>
    </reaction>
</comment>
<dbReference type="InterPro" id="IPR008266">
    <property type="entry name" value="Tyr_kinase_AS"/>
</dbReference>
<reference evidence="5" key="2">
    <citation type="submission" date="2021-02" db="EMBL/GenBank/DDBJ databases">
        <title>Aspergillus luchuensis mut. kawachii IFO 4304 genome sequence.</title>
        <authorList>
            <person name="Mori K."/>
            <person name="Kadooka C."/>
            <person name="Goto M."/>
            <person name="Futagami T."/>
        </authorList>
    </citation>
    <scope>NUCLEOTIDE SEQUENCE</scope>
    <source>
        <strain evidence="5">IFO 4308</strain>
    </source>
</reference>
<evidence type="ECO:0000313" key="6">
    <source>
        <dbReference type="Proteomes" id="UP000661280"/>
    </source>
</evidence>
<dbReference type="OrthoDB" id="8300194at2759"/>
<dbReference type="KEGG" id="aluc:AKAW2_30120S"/>
<evidence type="ECO:0000256" key="1">
    <source>
        <dbReference type="ARBA" id="ARBA00012513"/>
    </source>
</evidence>
<dbReference type="AlphaFoldDB" id="A0A7R7ZX54"/>
<keyword evidence="6" id="KW-1185">Reference proteome</keyword>
<dbReference type="Gene3D" id="3.90.1200.10">
    <property type="match status" value="1"/>
</dbReference>
<evidence type="ECO:0000256" key="2">
    <source>
        <dbReference type="ARBA" id="ARBA00047899"/>
    </source>
</evidence>